<comment type="caution">
    <text evidence="6">The sequence shown here is derived from an EMBL/GenBank/DDBJ whole genome shotgun (WGS) entry which is preliminary data.</text>
</comment>
<protein>
    <submittedName>
        <fullName evidence="6">UpxY family transcription antiterminator</fullName>
    </submittedName>
</protein>
<dbReference type="PANTHER" id="PTHR30265">
    <property type="entry name" value="RHO-INTERACTING TRANSCRIPTION TERMINATION FACTOR NUSG"/>
    <property type="match status" value="1"/>
</dbReference>
<organism evidence="6 7">
    <name type="scientific">Segatella copri</name>
    <dbReference type="NCBI Taxonomy" id="165179"/>
    <lineage>
        <taxon>Bacteria</taxon>
        <taxon>Pseudomonadati</taxon>
        <taxon>Bacteroidota</taxon>
        <taxon>Bacteroidia</taxon>
        <taxon>Bacteroidales</taxon>
        <taxon>Prevotellaceae</taxon>
        <taxon>Segatella</taxon>
    </lineage>
</organism>
<feature type="domain" description="NusG-like N-terminal" evidence="5">
    <location>
        <begin position="51"/>
        <end position="157"/>
    </location>
</feature>
<dbReference type="AlphaFoldDB" id="A0A6I2TYR0"/>
<dbReference type="GO" id="GO:0031564">
    <property type="term" value="P:transcription antitermination"/>
    <property type="evidence" value="ECO:0007669"/>
    <property type="project" value="UniProtKB-KW"/>
</dbReference>
<evidence type="ECO:0000256" key="4">
    <source>
        <dbReference type="SAM" id="MobiDB-lite"/>
    </source>
</evidence>
<keyword evidence="2" id="KW-0805">Transcription regulation</keyword>
<dbReference type="SUPFAM" id="SSF50104">
    <property type="entry name" value="Translation proteins SH3-like domain"/>
    <property type="match status" value="1"/>
</dbReference>
<keyword evidence="3" id="KW-0804">Transcription</keyword>
<dbReference type="Proteomes" id="UP000450161">
    <property type="component" value="Unassembled WGS sequence"/>
</dbReference>
<dbReference type="SUPFAM" id="SSF82679">
    <property type="entry name" value="N-utilization substance G protein NusG, N-terminal domain"/>
    <property type="match status" value="1"/>
</dbReference>
<dbReference type="InterPro" id="IPR036735">
    <property type="entry name" value="NGN_dom_sf"/>
</dbReference>
<feature type="compositionally biased region" description="Polar residues" evidence="4">
    <location>
        <begin position="15"/>
        <end position="46"/>
    </location>
</feature>
<gene>
    <name evidence="6" type="ORF">FYJ72_08935</name>
</gene>
<feature type="region of interest" description="Disordered" evidence="4">
    <location>
        <begin position="1"/>
        <end position="46"/>
    </location>
</feature>
<evidence type="ECO:0000313" key="6">
    <source>
        <dbReference type="EMBL" id="MST77802.1"/>
    </source>
</evidence>
<sequence length="233" mass="26147">MNALPNADNRRGGKNPSSVGLTSDTSPEVQGLKTRNSHTGVSSDCVSNGKKQWFVLRATYGRTEKALEYFKAKNVETYLPMHYVIKEINGKRKLVHEPLLPNLIFAYMTREKSYEFVKKPSVTASWLKYYTDKTKEVEKDTGKNPPVTIPDNEMTNFIKLTSVNSEHIMVVPPKRCHFKSGDLVRVIDGPFTGVVGRVGRAAGQQRVFVVLDSVCTVATAYIPNDFIQIIETF</sequence>
<evidence type="ECO:0000313" key="7">
    <source>
        <dbReference type="Proteomes" id="UP000450161"/>
    </source>
</evidence>
<name>A0A6I2TYR0_9BACT</name>
<dbReference type="InterPro" id="IPR006645">
    <property type="entry name" value="NGN-like_dom"/>
</dbReference>
<dbReference type="PANTHER" id="PTHR30265:SF4">
    <property type="entry name" value="KOW MOTIF FAMILY PROTEIN, EXPRESSED"/>
    <property type="match status" value="1"/>
</dbReference>
<accession>A0A6I2TYR0</accession>
<dbReference type="GO" id="GO:0006354">
    <property type="term" value="P:DNA-templated transcription elongation"/>
    <property type="evidence" value="ECO:0007669"/>
    <property type="project" value="InterPro"/>
</dbReference>
<evidence type="ECO:0000256" key="1">
    <source>
        <dbReference type="ARBA" id="ARBA00022814"/>
    </source>
</evidence>
<dbReference type="EMBL" id="VUNF01000015">
    <property type="protein sequence ID" value="MST77802.1"/>
    <property type="molecule type" value="Genomic_DNA"/>
</dbReference>
<proteinExistence type="predicted"/>
<dbReference type="InterPro" id="IPR008991">
    <property type="entry name" value="Translation_prot_SH3-like_sf"/>
</dbReference>
<evidence type="ECO:0000256" key="3">
    <source>
        <dbReference type="ARBA" id="ARBA00023163"/>
    </source>
</evidence>
<dbReference type="NCBIfam" id="NF033644">
    <property type="entry name" value="antiterm_UpxY"/>
    <property type="match status" value="1"/>
</dbReference>
<dbReference type="InterPro" id="IPR043425">
    <property type="entry name" value="NusG-like"/>
</dbReference>
<dbReference type="Gene3D" id="3.30.70.940">
    <property type="entry name" value="NusG, N-terminal domain"/>
    <property type="match status" value="1"/>
</dbReference>
<dbReference type="Pfam" id="PF02357">
    <property type="entry name" value="NusG"/>
    <property type="match status" value="1"/>
</dbReference>
<evidence type="ECO:0000259" key="5">
    <source>
        <dbReference type="Pfam" id="PF02357"/>
    </source>
</evidence>
<keyword evidence="1" id="KW-0889">Transcription antitermination</keyword>
<dbReference type="RefSeq" id="WP_154481255.1">
    <property type="nucleotide sequence ID" value="NZ_VUNF01000015.1"/>
</dbReference>
<dbReference type="CDD" id="cd09895">
    <property type="entry name" value="NGN_SP_UpxY"/>
    <property type="match status" value="1"/>
</dbReference>
<reference evidence="6 7" key="1">
    <citation type="submission" date="2019-08" db="EMBL/GenBank/DDBJ databases">
        <title>In-depth cultivation of the pig gut microbiome towards novel bacterial diversity and tailored functional studies.</title>
        <authorList>
            <person name="Wylensek D."/>
            <person name="Hitch T.C.A."/>
            <person name="Clavel T."/>
        </authorList>
    </citation>
    <scope>NUCLEOTIDE SEQUENCE [LARGE SCALE GENOMIC DNA]</scope>
    <source>
        <strain evidence="6 7">LKV-178-WT-2C</strain>
    </source>
</reference>
<evidence type="ECO:0000256" key="2">
    <source>
        <dbReference type="ARBA" id="ARBA00023015"/>
    </source>
</evidence>